<evidence type="ECO:0000313" key="2">
    <source>
        <dbReference type="Proteomes" id="UP000036923"/>
    </source>
</evidence>
<protein>
    <recommendedName>
        <fullName evidence="3">DUF4367 domain-containing protein</fullName>
    </recommendedName>
</protein>
<name>A0A0L6JUC7_9FIRM</name>
<dbReference type="STRING" id="398512.Bccel_4524"/>
<dbReference type="AlphaFoldDB" id="A0A0L6JUC7"/>
<dbReference type="Proteomes" id="UP000036923">
    <property type="component" value="Unassembled WGS sequence"/>
</dbReference>
<organism evidence="1 2">
    <name type="scientific">Pseudobacteroides cellulosolvens ATCC 35603 = DSM 2933</name>
    <dbReference type="NCBI Taxonomy" id="398512"/>
    <lineage>
        <taxon>Bacteria</taxon>
        <taxon>Bacillati</taxon>
        <taxon>Bacillota</taxon>
        <taxon>Clostridia</taxon>
        <taxon>Eubacteriales</taxon>
        <taxon>Oscillospiraceae</taxon>
        <taxon>Pseudobacteroides</taxon>
    </lineage>
</organism>
<gene>
    <name evidence="1" type="ORF">Bccel_4524</name>
</gene>
<reference evidence="2" key="1">
    <citation type="submission" date="2015-07" db="EMBL/GenBank/DDBJ databases">
        <title>Near-Complete Genome Sequence of the Cellulolytic Bacterium Bacteroides (Pseudobacteroides) cellulosolvens ATCC 35603.</title>
        <authorList>
            <person name="Dassa B."/>
            <person name="Utturkar S.M."/>
            <person name="Klingeman D.M."/>
            <person name="Hurt R.A."/>
            <person name="Keller M."/>
            <person name="Xu J."/>
            <person name="Reddy Y.H.K."/>
            <person name="Borovok I."/>
            <person name="Grinberg I.R."/>
            <person name="Lamed R."/>
            <person name="Zhivin O."/>
            <person name="Bayer E.A."/>
            <person name="Brown S.D."/>
        </authorList>
    </citation>
    <scope>NUCLEOTIDE SEQUENCE [LARGE SCALE GENOMIC DNA]</scope>
    <source>
        <strain evidence="2">DSM 2933</strain>
    </source>
</reference>
<evidence type="ECO:0000313" key="1">
    <source>
        <dbReference type="EMBL" id="KNY29250.1"/>
    </source>
</evidence>
<keyword evidence="2" id="KW-1185">Reference proteome</keyword>
<dbReference type="EMBL" id="LGTC01000001">
    <property type="protein sequence ID" value="KNY29250.1"/>
    <property type="molecule type" value="Genomic_DNA"/>
</dbReference>
<evidence type="ECO:0008006" key="3">
    <source>
        <dbReference type="Google" id="ProtNLM"/>
    </source>
</evidence>
<accession>A0A0L6JUC7</accession>
<dbReference type="RefSeq" id="WP_036944380.1">
    <property type="nucleotide sequence ID" value="NZ_JQKC01000028.1"/>
</dbReference>
<proteinExistence type="predicted"/>
<comment type="caution">
    <text evidence="1">The sequence shown here is derived from an EMBL/GenBank/DDBJ whole genome shotgun (WGS) entry which is preliminary data.</text>
</comment>
<sequence length="318" mass="35628">MENQTQLDILIRKSLDNKAHEINVLDNMSERVKTNINSDMKKSTVQRFMRRTAEIGLLSKRQAAMAAMLLLIVSMAAVYSFNPHVKAWAEKKASDIINTISITLPGDGSYTKSSEKTITVGEEMIQVSIEERVYENDVPMVDIKEVENTAGFKVKLPEYLPDSLNLPDRVSVLDYSSGVKEIEDSSDNIAVVTDANMAKELMKDIGKINVTSGWGRQVKIKLNDAKNQFDGLCLLTVSDSQFINMHNSQGKVVGILDRTATLYENDVILKNESQSQTKKVSERILEWKDGDAFYRIDDYSGLGVDELVKIVESIIKKP</sequence>